<feature type="compositionally biased region" description="Polar residues" evidence="2">
    <location>
        <begin position="79"/>
        <end position="91"/>
    </location>
</feature>
<feature type="region of interest" description="Disordered" evidence="2">
    <location>
        <begin position="79"/>
        <end position="101"/>
    </location>
</feature>
<sequence length="388" mass="41805">VHLTTRRQSLVEPTGADWARHSQESDRSEQKRGAAGCWCVGFRCGSTRDIRVGSSCWFGSPTRPLCGLGPTRAALTARNSLTPSSETSGASALSPARPLPVPSRPAPVRLLRQAYSRRYGLKIHLRTHTGFKPLRCHVCQRPFGDPSNLNKHARPATRSGTRPTACGLCGKRAGAPAGTSTGTGGQGIRALLMNWRQTPTARCSRRRLARSRTAFVAVADLRLILWGRHAAAQAFKVALQLAHVEVISCSCRRANSSSQLRLTSASAVRRARCSSARLAREAANSAACRLKAARSDSSWLARAFRAASASSFGNGGRIILSLSLMLRLRLLASRFHLFFHGGELGGEGAAHSRQFGFDLAQLGLDRLLLEPPAGRSPTAALEFEWRGG</sequence>
<protein>
    <submittedName>
        <fullName evidence="5">C2H2-type domain-containing protein</fullName>
    </submittedName>
</protein>
<feature type="region of interest" description="Disordered" evidence="2">
    <location>
        <begin position="1"/>
        <end position="27"/>
    </location>
</feature>
<organism evidence="4 5">
    <name type="scientific">Macrostomum lignano</name>
    <dbReference type="NCBI Taxonomy" id="282301"/>
    <lineage>
        <taxon>Eukaryota</taxon>
        <taxon>Metazoa</taxon>
        <taxon>Spiralia</taxon>
        <taxon>Lophotrochozoa</taxon>
        <taxon>Platyhelminthes</taxon>
        <taxon>Rhabditophora</taxon>
        <taxon>Macrostomorpha</taxon>
        <taxon>Macrostomida</taxon>
        <taxon>Macrostomidae</taxon>
        <taxon>Macrostomum</taxon>
    </lineage>
</organism>
<feature type="domain" description="C2H2-type" evidence="3">
    <location>
        <begin position="134"/>
        <end position="163"/>
    </location>
</feature>
<dbReference type="PROSITE" id="PS50157">
    <property type="entry name" value="ZINC_FINGER_C2H2_2"/>
    <property type="match status" value="1"/>
</dbReference>
<feature type="compositionally biased region" description="Basic and acidic residues" evidence="2">
    <location>
        <begin position="18"/>
        <end position="27"/>
    </location>
</feature>
<evidence type="ECO:0000259" key="3">
    <source>
        <dbReference type="PROSITE" id="PS50157"/>
    </source>
</evidence>
<evidence type="ECO:0000313" key="5">
    <source>
        <dbReference type="WBParaSite" id="snap_masked-unitig_22919-processed-gene-0.0-mRNA-1"/>
    </source>
</evidence>
<dbReference type="GO" id="GO:0010468">
    <property type="term" value="P:regulation of gene expression"/>
    <property type="evidence" value="ECO:0007669"/>
    <property type="project" value="TreeGrafter"/>
</dbReference>
<dbReference type="SUPFAM" id="SSF57667">
    <property type="entry name" value="beta-beta-alpha zinc fingers"/>
    <property type="match status" value="1"/>
</dbReference>
<evidence type="ECO:0000256" key="2">
    <source>
        <dbReference type="SAM" id="MobiDB-lite"/>
    </source>
</evidence>
<dbReference type="PANTHER" id="PTHR16515">
    <property type="entry name" value="PR DOMAIN ZINC FINGER PROTEIN"/>
    <property type="match status" value="1"/>
</dbReference>
<keyword evidence="4" id="KW-1185">Reference proteome</keyword>
<keyword evidence="1" id="KW-0479">Metal-binding</keyword>
<dbReference type="Proteomes" id="UP000095280">
    <property type="component" value="Unplaced"/>
</dbReference>
<keyword evidence="1" id="KW-0862">Zinc</keyword>
<dbReference type="InterPro" id="IPR036236">
    <property type="entry name" value="Znf_C2H2_sf"/>
</dbReference>
<dbReference type="FunFam" id="3.30.160.60:FF:000616">
    <property type="entry name" value="PR domain zinc finger protein 13"/>
    <property type="match status" value="1"/>
</dbReference>
<dbReference type="InterPro" id="IPR050331">
    <property type="entry name" value="Zinc_finger"/>
</dbReference>
<evidence type="ECO:0000256" key="1">
    <source>
        <dbReference type="PROSITE-ProRule" id="PRU00042"/>
    </source>
</evidence>
<name>A0A1I8JPF1_9PLAT</name>
<dbReference type="WBParaSite" id="snap_masked-unitig_22919-processed-gene-0.0-mRNA-1">
    <property type="protein sequence ID" value="snap_masked-unitig_22919-processed-gene-0.0-mRNA-1"/>
    <property type="gene ID" value="snap_masked-unitig_22919-processed-gene-0.0"/>
</dbReference>
<dbReference type="InterPro" id="IPR013087">
    <property type="entry name" value="Znf_C2H2_type"/>
</dbReference>
<dbReference type="GO" id="GO:0005634">
    <property type="term" value="C:nucleus"/>
    <property type="evidence" value="ECO:0007669"/>
    <property type="project" value="TreeGrafter"/>
</dbReference>
<dbReference type="PANTHER" id="PTHR16515:SF21">
    <property type="entry name" value="PR DOMAIN ZINC FINGER PROTEIN 13"/>
    <property type="match status" value="1"/>
</dbReference>
<dbReference type="Gene3D" id="3.30.160.60">
    <property type="entry name" value="Classic Zinc Finger"/>
    <property type="match status" value="1"/>
</dbReference>
<keyword evidence="1" id="KW-0863">Zinc-finger</keyword>
<dbReference type="GO" id="GO:0008270">
    <property type="term" value="F:zinc ion binding"/>
    <property type="evidence" value="ECO:0007669"/>
    <property type="project" value="UniProtKB-KW"/>
</dbReference>
<reference evidence="5" key="1">
    <citation type="submission" date="2016-11" db="UniProtKB">
        <authorList>
            <consortium name="WormBaseParasite"/>
        </authorList>
    </citation>
    <scope>IDENTIFICATION</scope>
</reference>
<evidence type="ECO:0000313" key="4">
    <source>
        <dbReference type="Proteomes" id="UP000095280"/>
    </source>
</evidence>
<proteinExistence type="predicted"/>
<accession>A0A1I8JPF1</accession>
<dbReference type="AlphaFoldDB" id="A0A1I8JPF1"/>